<name>A0ABV7AY00_9GAMM</name>
<accession>A0ABV7AY00</accession>
<protein>
    <submittedName>
        <fullName evidence="1">Uncharacterized protein</fullName>
    </submittedName>
</protein>
<dbReference type="EMBL" id="JBHRSJ010000034">
    <property type="protein sequence ID" value="MFC2973878.1"/>
    <property type="molecule type" value="Genomic_DNA"/>
</dbReference>
<organism evidence="1 2">
    <name type="scientific">Azotobacter bryophylli</name>
    <dbReference type="NCBI Taxonomy" id="1986537"/>
    <lineage>
        <taxon>Bacteria</taxon>
        <taxon>Pseudomonadati</taxon>
        <taxon>Pseudomonadota</taxon>
        <taxon>Gammaproteobacteria</taxon>
        <taxon>Pseudomonadales</taxon>
        <taxon>Pseudomonadaceae</taxon>
        <taxon>Azotobacter</taxon>
    </lineage>
</organism>
<evidence type="ECO:0000313" key="2">
    <source>
        <dbReference type="Proteomes" id="UP001595457"/>
    </source>
</evidence>
<keyword evidence="2" id="KW-1185">Reference proteome</keyword>
<sequence>MPIIRPGLAMGYVELEIQREAFPVVENDALLPRLHAEVSR</sequence>
<proteinExistence type="predicted"/>
<reference evidence="2" key="1">
    <citation type="journal article" date="2019" name="Int. J. Syst. Evol. Microbiol.">
        <title>The Global Catalogue of Microorganisms (GCM) 10K type strain sequencing project: providing services to taxonomists for standard genome sequencing and annotation.</title>
        <authorList>
            <consortium name="The Broad Institute Genomics Platform"/>
            <consortium name="The Broad Institute Genome Sequencing Center for Infectious Disease"/>
            <person name="Wu L."/>
            <person name="Ma J."/>
        </authorList>
    </citation>
    <scope>NUCLEOTIDE SEQUENCE [LARGE SCALE GENOMIC DNA]</scope>
    <source>
        <strain evidence="2">KCTC 62195</strain>
    </source>
</reference>
<gene>
    <name evidence="1" type="ORF">ACFOJE_16875</name>
</gene>
<comment type="caution">
    <text evidence="1">The sequence shown here is derived from an EMBL/GenBank/DDBJ whole genome shotgun (WGS) entry which is preliminary data.</text>
</comment>
<evidence type="ECO:0000313" key="1">
    <source>
        <dbReference type="EMBL" id="MFC2973878.1"/>
    </source>
</evidence>
<dbReference type="RefSeq" id="WP_377815802.1">
    <property type="nucleotide sequence ID" value="NZ_JBHRSJ010000034.1"/>
</dbReference>
<dbReference type="Proteomes" id="UP001595457">
    <property type="component" value="Unassembled WGS sequence"/>
</dbReference>